<dbReference type="EMBL" id="JAFEJT020000030">
    <property type="protein sequence ID" value="MCH9276216.1"/>
    <property type="molecule type" value="Genomic_DNA"/>
</dbReference>
<gene>
    <name evidence="1" type="ORF">JS533_008040</name>
</gene>
<comment type="caution">
    <text evidence="1">The sequence shown here is derived from an EMBL/GenBank/DDBJ whole genome shotgun (WGS) entry which is preliminary data.</text>
</comment>
<sequence>MEQNITLQQSLADRAADVTQRCANITTQLGKPILFGMTTALELQGIVLPDRCSLDMTALHSVASTAARRIDTSDGTLRSHLWKPIADEQRSSRTITSSVRALHPFHAWAQLAKHVSLEDAIKVGDAVLVARSHDPRDTYQSLVSLINRTRGFAGRTTCLLALTHICENVASPMETIGRLAATRHGVPRPETNYAVPGETFASGKPMTLDMAWPEFKVAVEYDGDHHRTDKTQWRRDQEKRERLRSHGWIVVVITADNLRDEARQAEFAFLVARYLLSRGAQFEFRPKAMPLESRIPHSRLLTTGTA</sequence>
<dbReference type="Gene3D" id="3.40.960.10">
    <property type="entry name" value="VSR Endonuclease"/>
    <property type="match status" value="1"/>
</dbReference>
<accession>A0ABS9VWB6</accession>
<organism evidence="1 2">
    <name type="scientific">Bifidobacterium amazonense</name>
    <dbReference type="NCBI Taxonomy" id="2809027"/>
    <lineage>
        <taxon>Bacteria</taxon>
        <taxon>Bacillati</taxon>
        <taxon>Actinomycetota</taxon>
        <taxon>Actinomycetes</taxon>
        <taxon>Bifidobacteriales</taxon>
        <taxon>Bifidobacteriaceae</taxon>
        <taxon>Bifidobacterium</taxon>
    </lineage>
</organism>
<reference evidence="1 2" key="2">
    <citation type="journal article" date="2021" name="Syst. Appl. Microbiol.">
        <title>Phylogenetic classification of ten novel species belonging to the genus Bifidobacterium comprising B. phasiani sp. nov., B. pongonis sp. nov., B. saguinibicoloris sp. nov., B. colobi sp. nov., B. simiiventris sp. nov., B. santillanense sp. nov., B. miconis sp. nov., B. amazonense sp. nov., B. pluvialisilvae sp. nov., and B. miconisargentati sp. nov.</title>
        <authorList>
            <person name="Lugli G.A."/>
            <person name="Calvete-Torre I."/>
            <person name="Alessandri G."/>
            <person name="Milani C."/>
            <person name="Turroni F."/>
            <person name="Laiolo P."/>
            <person name="Ossiprandi M.C."/>
            <person name="Margolles A."/>
            <person name="Ruiz L."/>
            <person name="Ventura M."/>
        </authorList>
    </citation>
    <scope>NUCLEOTIDE SEQUENCE [LARGE SCALE GENOMIC DNA]</scope>
    <source>
        <strain evidence="1 2">MA1</strain>
    </source>
</reference>
<name>A0ABS9VWB6_9BIFI</name>
<proteinExistence type="predicted"/>
<evidence type="ECO:0008006" key="3">
    <source>
        <dbReference type="Google" id="ProtNLM"/>
    </source>
</evidence>
<reference evidence="1 2" key="1">
    <citation type="journal article" date="2021" name="Environ. Microbiol.">
        <title>Genetic insights into the dark matter of the mammalian gut microbiota through targeted genome reconstruction.</title>
        <authorList>
            <person name="Lugli G.A."/>
            <person name="Alessandri G."/>
            <person name="Milani C."/>
            <person name="Viappiani A."/>
            <person name="Fontana F."/>
            <person name="Tarracchini C."/>
            <person name="Mancabelli L."/>
            <person name="Argentini C."/>
            <person name="Ruiz L."/>
            <person name="Margolles A."/>
            <person name="van Sinderen D."/>
            <person name="Turroni F."/>
            <person name="Ventura M."/>
        </authorList>
    </citation>
    <scope>NUCLEOTIDE SEQUENCE [LARGE SCALE GENOMIC DNA]</scope>
    <source>
        <strain evidence="1 2">MA1</strain>
    </source>
</reference>
<dbReference type="SUPFAM" id="SSF52980">
    <property type="entry name" value="Restriction endonuclease-like"/>
    <property type="match status" value="1"/>
</dbReference>
<evidence type="ECO:0000313" key="2">
    <source>
        <dbReference type="Proteomes" id="UP000710815"/>
    </source>
</evidence>
<evidence type="ECO:0000313" key="1">
    <source>
        <dbReference type="EMBL" id="MCH9276216.1"/>
    </source>
</evidence>
<dbReference type="Proteomes" id="UP000710815">
    <property type="component" value="Unassembled WGS sequence"/>
</dbReference>
<dbReference type="RefSeq" id="WP_241513910.1">
    <property type="nucleotide sequence ID" value="NZ_JAFEJT020000030.1"/>
</dbReference>
<dbReference type="InterPro" id="IPR011335">
    <property type="entry name" value="Restrct_endonuc-II-like"/>
</dbReference>
<keyword evidence="2" id="KW-1185">Reference proteome</keyword>
<protein>
    <recommendedName>
        <fullName evidence="3">DUF559 domain-containing protein</fullName>
    </recommendedName>
</protein>